<dbReference type="InterPro" id="IPR051158">
    <property type="entry name" value="Metallophosphoesterase_sf"/>
</dbReference>
<dbReference type="InterPro" id="IPR029052">
    <property type="entry name" value="Metallo-depent_PP-like"/>
</dbReference>
<name>A0A849HKV0_9MICO</name>
<reference evidence="2 3" key="1">
    <citation type="submission" date="2020-04" db="EMBL/GenBank/DDBJ databases">
        <title>Knoellia sp. isolate from air conditioner.</title>
        <authorList>
            <person name="Chea S."/>
            <person name="Kim D.-U."/>
        </authorList>
    </citation>
    <scope>NUCLEOTIDE SEQUENCE [LARGE SCALE GENOMIC DNA]</scope>
    <source>
        <strain evidence="2 3">DB2414S</strain>
    </source>
</reference>
<feature type="domain" description="Calcineurin-like phosphoesterase" evidence="1">
    <location>
        <begin position="48"/>
        <end position="233"/>
    </location>
</feature>
<organism evidence="2 3">
    <name type="scientific">Knoellia koreensis</name>
    <dbReference type="NCBI Taxonomy" id="2730921"/>
    <lineage>
        <taxon>Bacteria</taxon>
        <taxon>Bacillati</taxon>
        <taxon>Actinomycetota</taxon>
        <taxon>Actinomycetes</taxon>
        <taxon>Micrococcales</taxon>
        <taxon>Intrasporangiaceae</taxon>
        <taxon>Knoellia</taxon>
    </lineage>
</organism>
<dbReference type="PANTHER" id="PTHR31302:SF20">
    <property type="entry name" value="CONSERVED PROTEIN"/>
    <property type="match status" value="1"/>
</dbReference>
<dbReference type="InterPro" id="IPR004843">
    <property type="entry name" value="Calcineurin-like_PHP"/>
</dbReference>
<dbReference type="RefSeq" id="WP_171244303.1">
    <property type="nucleotide sequence ID" value="NZ_JABEPQ010000003.1"/>
</dbReference>
<dbReference type="Proteomes" id="UP000588586">
    <property type="component" value="Unassembled WGS sequence"/>
</dbReference>
<evidence type="ECO:0000259" key="1">
    <source>
        <dbReference type="Pfam" id="PF00149"/>
    </source>
</evidence>
<protein>
    <submittedName>
        <fullName evidence="2">Metallophosphoesterase</fullName>
    </submittedName>
</protein>
<sequence>MLRTAGRIVGGAVALGAGAVGYAALVERNWFALREYAVPVLAPGSTPLRVLHVSDLHLVPGQQRRIQWTRGLAALRPDFVVNTGDNLAALDAVPAALEALEPLLGFPGAFVTGSNDYFAPVPKNPARYLTRRHAEAPKGRVRLPVDELRAGMAAGGWVDLDNARTVLTVEGDRVELVGTGDGHIGLDRYAAVSAPAAPDVAVTIGVTHAPYQRILNAMVADGASLIIAGHTHGGQLAVPFYGALVTNCDLPTDRVKGLSRWWQGAGAPYAGVPGWRQRLASWGGGTGMVGGARAPEEAPEDAAWLEVSAGLGTSPYAPVRFACRPEATLLTLTPRAPAFPRQARK</sequence>
<dbReference type="SUPFAM" id="SSF56300">
    <property type="entry name" value="Metallo-dependent phosphatases"/>
    <property type="match status" value="1"/>
</dbReference>
<comment type="caution">
    <text evidence="2">The sequence shown here is derived from an EMBL/GenBank/DDBJ whole genome shotgun (WGS) entry which is preliminary data.</text>
</comment>
<keyword evidence="3" id="KW-1185">Reference proteome</keyword>
<evidence type="ECO:0000313" key="3">
    <source>
        <dbReference type="Proteomes" id="UP000588586"/>
    </source>
</evidence>
<evidence type="ECO:0000313" key="2">
    <source>
        <dbReference type="EMBL" id="NNM47174.1"/>
    </source>
</evidence>
<dbReference type="GO" id="GO:0009245">
    <property type="term" value="P:lipid A biosynthetic process"/>
    <property type="evidence" value="ECO:0007669"/>
    <property type="project" value="TreeGrafter"/>
</dbReference>
<accession>A0A849HKV0</accession>
<dbReference type="GO" id="GO:0008758">
    <property type="term" value="F:UDP-2,3-diacylglucosamine hydrolase activity"/>
    <property type="evidence" value="ECO:0007669"/>
    <property type="project" value="TreeGrafter"/>
</dbReference>
<proteinExistence type="predicted"/>
<dbReference type="PANTHER" id="PTHR31302">
    <property type="entry name" value="TRANSMEMBRANE PROTEIN WITH METALLOPHOSPHOESTERASE DOMAIN-RELATED"/>
    <property type="match status" value="1"/>
</dbReference>
<dbReference type="EMBL" id="JABEPQ010000003">
    <property type="protein sequence ID" value="NNM47174.1"/>
    <property type="molecule type" value="Genomic_DNA"/>
</dbReference>
<dbReference type="Gene3D" id="3.60.21.10">
    <property type="match status" value="1"/>
</dbReference>
<dbReference type="GO" id="GO:0016020">
    <property type="term" value="C:membrane"/>
    <property type="evidence" value="ECO:0007669"/>
    <property type="project" value="GOC"/>
</dbReference>
<gene>
    <name evidence="2" type="ORF">HJG52_14320</name>
</gene>
<dbReference type="Pfam" id="PF00149">
    <property type="entry name" value="Metallophos"/>
    <property type="match status" value="1"/>
</dbReference>
<dbReference type="AlphaFoldDB" id="A0A849HKV0"/>